<comment type="similarity">
    <text evidence="3 15">Belongs to the class-I aminoacyl-tRNA synthetase family. IleS type 2 subfamily.</text>
</comment>
<dbReference type="FunFam" id="3.40.50.620:FF:000063">
    <property type="entry name" value="Isoleucine--tRNA ligase"/>
    <property type="match status" value="1"/>
</dbReference>
<dbReference type="Gene3D" id="3.40.50.620">
    <property type="entry name" value="HUPs"/>
    <property type="match status" value="2"/>
</dbReference>
<keyword evidence="10 15" id="KW-0067">ATP-binding</keyword>
<comment type="cofactor">
    <cofactor evidence="1 15">
        <name>Zn(2+)</name>
        <dbReference type="ChEBI" id="CHEBI:29105"/>
    </cofactor>
</comment>
<comment type="function">
    <text evidence="13 15">Catalyzes the attachment of isoleucine to tRNA(Ile). As IleRS can inadvertently accommodate and process structurally similar amino acids such as valine, to avoid such errors it has two additional distinct tRNA(Ile)-dependent editing activities. One activity is designated as 'pretransfer' editing and involves the hydrolysis of activated Val-AMP. The other activity is designated 'posttransfer' editing and involves deacylation of mischarged Val-tRNA(Ile).</text>
</comment>
<comment type="subunit">
    <text evidence="4 15">Monomer.</text>
</comment>
<feature type="active site" description="Proton donor/acceptor" evidence="16">
    <location>
        <position position="571"/>
    </location>
</feature>
<dbReference type="Gene3D" id="3.90.740.10">
    <property type="entry name" value="Valyl/Leucyl/Isoleucyl-tRNA synthetase, editing domain"/>
    <property type="match status" value="1"/>
</dbReference>
<evidence type="ECO:0000256" key="6">
    <source>
        <dbReference type="ARBA" id="ARBA00022598"/>
    </source>
</evidence>
<reference evidence="20 21" key="1">
    <citation type="journal article" date="2016" name="Nat. Commun.">
        <title>Thousands of microbial genomes shed light on interconnected biogeochemical processes in an aquifer system.</title>
        <authorList>
            <person name="Anantharaman K."/>
            <person name="Brown C.T."/>
            <person name="Hug L.A."/>
            <person name="Sharon I."/>
            <person name="Castelle C.J."/>
            <person name="Probst A.J."/>
            <person name="Thomas B.C."/>
            <person name="Singh A."/>
            <person name="Wilkins M.J."/>
            <person name="Karaoz U."/>
            <person name="Brodie E.L."/>
            <person name="Williams K.H."/>
            <person name="Hubbard S.S."/>
            <person name="Banfield J.F."/>
        </authorList>
    </citation>
    <scope>NUCLEOTIDE SEQUENCE [LARGE SCALE GENOMIC DNA]</scope>
</reference>
<evidence type="ECO:0000256" key="12">
    <source>
        <dbReference type="ARBA" id="ARBA00023146"/>
    </source>
</evidence>
<evidence type="ECO:0000256" key="3">
    <source>
        <dbReference type="ARBA" id="ARBA00007078"/>
    </source>
</evidence>
<evidence type="ECO:0000256" key="2">
    <source>
        <dbReference type="ARBA" id="ARBA00004496"/>
    </source>
</evidence>
<evidence type="ECO:0000256" key="10">
    <source>
        <dbReference type="ARBA" id="ARBA00022840"/>
    </source>
</evidence>
<name>A0A1G2R276_9BACT</name>
<dbReference type="SUPFAM" id="SSF50677">
    <property type="entry name" value="ValRS/IleRS/LeuRS editing domain"/>
    <property type="match status" value="1"/>
</dbReference>
<evidence type="ECO:0000256" key="15">
    <source>
        <dbReference type="HAMAP-Rule" id="MF_02003"/>
    </source>
</evidence>
<dbReference type="InterPro" id="IPR023586">
    <property type="entry name" value="Ile-tRNA-ligase_type2"/>
</dbReference>
<dbReference type="EC" id="6.1.1.5" evidence="15"/>
<keyword evidence="11 15" id="KW-0648">Protein biosynthesis</keyword>
<evidence type="ECO:0000256" key="14">
    <source>
        <dbReference type="ARBA" id="ARBA00048359"/>
    </source>
</evidence>
<dbReference type="SUPFAM" id="SSF52374">
    <property type="entry name" value="Nucleotidylyl transferase"/>
    <property type="match status" value="1"/>
</dbReference>
<evidence type="ECO:0000313" key="21">
    <source>
        <dbReference type="Proteomes" id="UP000178092"/>
    </source>
</evidence>
<feature type="short sequence motif" description="'KMSKS' region" evidence="15">
    <location>
        <begin position="803"/>
        <end position="807"/>
    </location>
</feature>
<evidence type="ECO:0000256" key="1">
    <source>
        <dbReference type="ARBA" id="ARBA00001947"/>
    </source>
</evidence>
<dbReference type="GO" id="GO:0006428">
    <property type="term" value="P:isoleucyl-tRNA aminoacylation"/>
    <property type="evidence" value="ECO:0007669"/>
    <property type="project" value="UniProtKB-UniRule"/>
</dbReference>
<dbReference type="InterPro" id="IPR029033">
    <property type="entry name" value="His_PPase_superfam"/>
</dbReference>
<dbReference type="Pfam" id="PF08264">
    <property type="entry name" value="Anticodon_1"/>
    <property type="match status" value="1"/>
</dbReference>
<evidence type="ECO:0000256" key="8">
    <source>
        <dbReference type="ARBA" id="ARBA00022741"/>
    </source>
</evidence>
<comment type="catalytic activity">
    <reaction evidence="14 15">
        <text>tRNA(Ile) + L-isoleucine + ATP = L-isoleucyl-tRNA(Ile) + AMP + diphosphate</text>
        <dbReference type="Rhea" id="RHEA:11060"/>
        <dbReference type="Rhea" id="RHEA-COMP:9666"/>
        <dbReference type="Rhea" id="RHEA-COMP:9695"/>
        <dbReference type="ChEBI" id="CHEBI:30616"/>
        <dbReference type="ChEBI" id="CHEBI:33019"/>
        <dbReference type="ChEBI" id="CHEBI:58045"/>
        <dbReference type="ChEBI" id="CHEBI:78442"/>
        <dbReference type="ChEBI" id="CHEBI:78528"/>
        <dbReference type="ChEBI" id="CHEBI:456215"/>
        <dbReference type="EC" id="6.1.1.5"/>
    </reaction>
</comment>
<dbReference type="InterPro" id="IPR009080">
    <property type="entry name" value="tRNAsynth_Ia_anticodon-bd"/>
</dbReference>
<dbReference type="PANTHER" id="PTHR42780">
    <property type="entry name" value="SOLEUCYL-TRNA SYNTHETASE"/>
    <property type="match status" value="1"/>
</dbReference>
<dbReference type="InterPro" id="IPR013155">
    <property type="entry name" value="M/V/L/I-tRNA-synth_anticd-bd"/>
</dbReference>
<organism evidence="20 21">
    <name type="scientific">Candidatus Wildermuthbacteria bacterium RIFCSPHIGHO2_02_FULL_45_25</name>
    <dbReference type="NCBI Taxonomy" id="1802450"/>
    <lineage>
        <taxon>Bacteria</taxon>
        <taxon>Candidatus Wildermuthiibacteriota</taxon>
    </lineage>
</organism>
<dbReference type="GO" id="GO:0008270">
    <property type="term" value="F:zinc ion binding"/>
    <property type="evidence" value="ECO:0007669"/>
    <property type="project" value="UniProtKB-UniRule"/>
</dbReference>
<dbReference type="Pfam" id="PF00133">
    <property type="entry name" value="tRNA-synt_1"/>
    <property type="match status" value="2"/>
</dbReference>
<dbReference type="CDD" id="cd07067">
    <property type="entry name" value="HP_PGM_like"/>
    <property type="match status" value="1"/>
</dbReference>
<feature type="domain" description="Aminoacyl-tRNA synthetase class Ia" evidence="18">
    <location>
        <begin position="11"/>
        <end position="484"/>
    </location>
</feature>
<keyword evidence="6 15" id="KW-0436">Ligase</keyword>
<dbReference type="CDD" id="cd07961">
    <property type="entry name" value="Anticodon_Ia_Ile_ABEc"/>
    <property type="match status" value="1"/>
</dbReference>
<keyword evidence="9 15" id="KW-0862">Zinc</keyword>
<evidence type="ECO:0000256" key="17">
    <source>
        <dbReference type="PIRSR" id="PIRSR613078-2"/>
    </source>
</evidence>
<keyword evidence="7 15" id="KW-0479">Metal-binding</keyword>
<dbReference type="SUPFAM" id="SSF53254">
    <property type="entry name" value="Phosphoglycerate mutase-like"/>
    <property type="match status" value="1"/>
</dbReference>
<evidence type="ECO:0000313" key="20">
    <source>
        <dbReference type="EMBL" id="OHA66688.1"/>
    </source>
</evidence>
<dbReference type="EMBL" id="MHTV01000026">
    <property type="protein sequence ID" value="OHA66688.1"/>
    <property type="molecule type" value="Genomic_DNA"/>
</dbReference>
<dbReference type="Gene3D" id="3.40.50.1240">
    <property type="entry name" value="Phosphoglycerate mutase-like"/>
    <property type="match status" value="1"/>
</dbReference>
<evidence type="ECO:0000256" key="11">
    <source>
        <dbReference type="ARBA" id="ARBA00022917"/>
    </source>
</evidence>
<dbReference type="GO" id="GO:0000049">
    <property type="term" value="F:tRNA binding"/>
    <property type="evidence" value="ECO:0007669"/>
    <property type="project" value="InterPro"/>
</dbReference>
<dbReference type="GO" id="GO:0005737">
    <property type="term" value="C:cytoplasm"/>
    <property type="evidence" value="ECO:0007669"/>
    <property type="project" value="UniProtKB-SubCell"/>
</dbReference>
<dbReference type="GO" id="GO:0005524">
    <property type="term" value="F:ATP binding"/>
    <property type="evidence" value="ECO:0007669"/>
    <property type="project" value="UniProtKB-UniRule"/>
</dbReference>
<evidence type="ECO:0000256" key="16">
    <source>
        <dbReference type="PIRSR" id="PIRSR613078-1"/>
    </source>
</evidence>
<evidence type="ECO:0000256" key="7">
    <source>
        <dbReference type="ARBA" id="ARBA00022723"/>
    </source>
</evidence>
<keyword evidence="12 15" id="KW-0030">Aminoacyl-tRNA synthetase</keyword>
<evidence type="ECO:0000256" key="13">
    <source>
        <dbReference type="ARBA" id="ARBA00025217"/>
    </source>
</evidence>
<feature type="binding site" evidence="17">
    <location>
        <position position="547"/>
    </location>
    <ligand>
        <name>substrate</name>
    </ligand>
</feature>
<keyword evidence="8 15" id="KW-0547">Nucleotide-binding</keyword>
<dbReference type="GO" id="GO:0004822">
    <property type="term" value="F:isoleucine-tRNA ligase activity"/>
    <property type="evidence" value="ECO:0007669"/>
    <property type="project" value="UniProtKB-UniRule"/>
</dbReference>
<dbReference type="InterPro" id="IPR002300">
    <property type="entry name" value="aa-tRNA-synth_Ia"/>
</dbReference>
<dbReference type="Proteomes" id="UP000178092">
    <property type="component" value="Unassembled WGS sequence"/>
</dbReference>
<dbReference type="InterPro" id="IPR013078">
    <property type="entry name" value="His_Pase_superF_clade-1"/>
</dbReference>
<keyword evidence="5 15" id="KW-0963">Cytoplasm</keyword>
<dbReference type="InterPro" id="IPR033709">
    <property type="entry name" value="Anticodon_Ile_ABEc"/>
</dbReference>
<dbReference type="Pfam" id="PF00300">
    <property type="entry name" value="His_Phos_1"/>
    <property type="match status" value="1"/>
</dbReference>
<gene>
    <name evidence="15" type="primary">ileS</name>
    <name evidence="20" type="ORF">A3C04_00675</name>
</gene>
<evidence type="ECO:0000259" key="18">
    <source>
        <dbReference type="Pfam" id="PF00133"/>
    </source>
</evidence>
<proteinExistence type="inferred from homology"/>
<dbReference type="InterPro" id="IPR009008">
    <property type="entry name" value="Val/Leu/Ile-tRNA-synth_edit"/>
</dbReference>
<comment type="caution">
    <text evidence="20">The sequence shown here is derived from an EMBL/GenBank/DDBJ whole genome shotgun (WGS) entry which is preliminary data.</text>
</comment>
<accession>A0A1G2R276</accession>
<feature type="active site" description="Tele-phosphohistidine intermediate" evidence="16">
    <location>
        <position position="495"/>
    </location>
</feature>
<dbReference type="GO" id="GO:0002161">
    <property type="term" value="F:aminoacyl-tRNA deacylase activity"/>
    <property type="evidence" value="ECO:0007669"/>
    <property type="project" value="InterPro"/>
</dbReference>
<comment type="domain">
    <text evidence="15">IleRS has two distinct active sites: one for aminoacylation and one for editing. The misactivated valine is translocated from the active site to the editing site, which sterically excludes the correctly activated isoleucine. The single editing site contains two valyl binding pockets, one specific for each substrate (Val-AMP or Val-tRNA(Ile)).</text>
</comment>
<feature type="domain" description="Methionyl/Valyl/Leucyl/Isoleucyl-tRNA synthetase anticodon-binding" evidence="19">
    <location>
        <begin position="895"/>
        <end position="1040"/>
    </location>
</feature>
<evidence type="ECO:0000259" key="19">
    <source>
        <dbReference type="Pfam" id="PF08264"/>
    </source>
</evidence>
<dbReference type="SUPFAM" id="SSF47323">
    <property type="entry name" value="Anticodon-binding domain of a subclass of class I aminoacyl-tRNA synthetases"/>
    <property type="match status" value="1"/>
</dbReference>
<feature type="short sequence motif" description="'HIGH' region" evidence="15">
    <location>
        <begin position="42"/>
        <end position="52"/>
    </location>
</feature>
<evidence type="ECO:0000256" key="5">
    <source>
        <dbReference type="ARBA" id="ARBA00022490"/>
    </source>
</evidence>
<dbReference type="PRINTS" id="PR00984">
    <property type="entry name" value="TRNASYNTHILE"/>
</dbReference>
<dbReference type="SMART" id="SM00855">
    <property type="entry name" value="PGAM"/>
    <property type="match status" value="1"/>
</dbReference>
<sequence>MEANFPKLEEKILKKWKSEKAFEISVKKRKKAPVFVFYEGPPTANGSPGIHHVISRVFKDVVCRYQTMRGFRVERRAGWDTHGLPVELQIEKKLGLKSKKEIEQYGIAKFNKECKQSVWNFKKEWDDLTERIGFWIDLKNPYITYQPQYMERLWWVIKQFHKKELLYKDYKVVPYCSRCGTPLSSHELAQGYKTVKDRSVYAKFRVTSQDFLQKRHLPKETYIVAWTTTPWTLPGNVALAVGKDIMYVVAKKKGEVYILAKGLAPQVLEKEFEILEEFSGKELEGLEYEPLFDSLKKESEAKHYVALAGFVTTEDGTGVVHTAVMYGEDDYKLGQKLGLPKRHTVDEEGKFNELAPEWKGIFVKDAEPSIIENLARRGLLLKEELYEHEYPFCWRCSTPLLYYAKESWFINMQKVKKQLLANNQKINWIPDHLKNGRMGEWLKEVKDWAFSRERYWGTPLPVWECSECNAREVAESIKDLGKRASLKNTYYLMRHGESEKQKLKVISSWPEPSELSLTAKGKKQIKAVCQELAKEKIDVIVSSDILRAKQSAQILGKELGKEVIFDEGLRENSAGTLNGASMDKVKEFYHREGETRLEHYLRRFEVKPPKGESWLDAQKRLYEFLRRMEKTYQGKRILLMSHGFPLIALEACLCGQSRKDIAMVCAERRIPEVAEWRKIKGGAFPYNPQTMEVDLHRPYVDEVIFPCKACKKGLMRRVKEVVDVWFDSGAMPFASSSVPASADEKGNLTRDPNPFPADYIVEAIDQTRGWFYTLLAVSTLLGKESPYHNVISLGHILDEKGEKMSKSKGNIVNPWQMIEKYGVDTLRWYFYTLNHPWDPKLFAEKDLQQTMRKFMLTLWNSYVFYETYAGKISKNEKSETKKPTRGKKKPEHVLDRWIVSRLQTTVQQARSCMDAYDITGAARAIDDFVINDLSLWYIRRSRNRLQNPASKEEFEEAAGTLRFVLSQVSKVAAPFIPFLSEYVYQQVEANRESVHWQDFPESDKKRMDENLETQMARVRQIVAKALAARAKAGIKVRQPLGALKLKTQKPELLESLIELMKDEVNVKEVVIVPVLDQDVELDTTITPELRREGLAREIMRNIQEMRKQGGYRPADRIVLRYSGSGTLKQIIKERQEDIQRVAGIQAFAEGDVVSQVFDVEQEFSFDGETLLMAIRRI</sequence>
<evidence type="ECO:0000256" key="4">
    <source>
        <dbReference type="ARBA" id="ARBA00011245"/>
    </source>
</evidence>
<feature type="binding site" evidence="15">
    <location>
        <position position="806"/>
    </location>
    <ligand>
        <name>ATP</name>
        <dbReference type="ChEBI" id="CHEBI:30616"/>
    </ligand>
</feature>
<protein>
    <recommendedName>
        <fullName evidence="15">Isoleucine--tRNA ligase</fullName>
        <ecNumber evidence="15">6.1.1.5</ecNumber>
    </recommendedName>
    <alternativeName>
        <fullName evidence="15">Isoleucyl-tRNA synthetase</fullName>
        <shortName evidence="15">IleRS</shortName>
    </alternativeName>
</protein>
<dbReference type="HAMAP" id="MF_02003">
    <property type="entry name" value="Ile_tRNA_synth_type2"/>
    <property type="match status" value="1"/>
</dbReference>
<evidence type="ECO:0000256" key="9">
    <source>
        <dbReference type="ARBA" id="ARBA00022833"/>
    </source>
</evidence>
<dbReference type="Pfam" id="PF19302">
    <property type="entry name" value="DUF5915"/>
    <property type="match status" value="1"/>
</dbReference>
<comment type="subcellular location">
    <subcellularLocation>
        <location evidence="2 15">Cytoplasm</location>
    </subcellularLocation>
</comment>
<dbReference type="InterPro" id="IPR014729">
    <property type="entry name" value="Rossmann-like_a/b/a_fold"/>
</dbReference>
<feature type="domain" description="Aminoacyl-tRNA synthetase class Ia" evidence="18">
    <location>
        <begin position="693"/>
        <end position="831"/>
    </location>
</feature>
<dbReference type="PANTHER" id="PTHR42780:SF1">
    <property type="entry name" value="ISOLEUCINE--TRNA LIGASE, CYTOPLASMIC"/>
    <property type="match status" value="1"/>
</dbReference>
<dbReference type="InterPro" id="IPR002301">
    <property type="entry name" value="Ile-tRNA-ligase"/>
</dbReference>
<dbReference type="AlphaFoldDB" id="A0A1G2R276"/>
<dbReference type="Gene3D" id="1.10.730.10">
    <property type="entry name" value="Isoleucyl-tRNA Synthetase, Domain 1"/>
    <property type="match status" value="1"/>
</dbReference>